<dbReference type="Proteomes" id="UP000765509">
    <property type="component" value="Unassembled WGS sequence"/>
</dbReference>
<dbReference type="InterPro" id="IPR050951">
    <property type="entry name" value="Retrovirus_Pol_polyprotein"/>
</dbReference>
<dbReference type="OrthoDB" id="3364639at2759"/>
<dbReference type="Gene3D" id="3.30.420.10">
    <property type="entry name" value="Ribonuclease H-like superfamily/Ribonuclease H"/>
    <property type="match status" value="1"/>
</dbReference>
<evidence type="ECO:0000313" key="4">
    <source>
        <dbReference type="EMBL" id="MBW0471054.1"/>
    </source>
</evidence>
<accession>A0A9Q3GL70</accession>
<dbReference type="Gene3D" id="2.40.50.40">
    <property type="match status" value="1"/>
</dbReference>
<evidence type="ECO:0000313" key="5">
    <source>
        <dbReference type="Proteomes" id="UP000765509"/>
    </source>
</evidence>
<dbReference type="InterPro" id="IPR012337">
    <property type="entry name" value="RNaseH-like_sf"/>
</dbReference>
<dbReference type="PROSITE" id="PS50994">
    <property type="entry name" value="INTEGRASE"/>
    <property type="match status" value="1"/>
</dbReference>
<keyword evidence="1" id="KW-0694">RNA-binding</keyword>
<dbReference type="EMBL" id="AVOT02002643">
    <property type="protein sequence ID" value="MBW0471054.1"/>
    <property type="molecule type" value="Genomic_DNA"/>
</dbReference>
<dbReference type="SUPFAM" id="SSF53098">
    <property type="entry name" value="Ribonuclease H-like"/>
    <property type="match status" value="1"/>
</dbReference>
<dbReference type="PANTHER" id="PTHR37984">
    <property type="entry name" value="PROTEIN CBG26694"/>
    <property type="match status" value="1"/>
</dbReference>
<evidence type="ECO:0000259" key="3">
    <source>
        <dbReference type="PROSITE" id="PS50994"/>
    </source>
</evidence>
<keyword evidence="5" id="KW-1185">Reference proteome</keyword>
<reference evidence="4" key="1">
    <citation type="submission" date="2021-03" db="EMBL/GenBank/DDBJ databases">
        <title>Draft genome sequence of rust myrtle Austropuccinia psidii MF-1, a brazilian biotype.</title>
        <authorList>
            <person name="Quecine M.C."/>
            <person name="Pachon D.M.R."/>
            <person name="Bonatelli M.L."/>
            <person name="Correr F.H."/>
            <person name="Franceschini L.M."/>
            <person name="Leite T.F."/>
            <person name="Margarido G.R.A."/>
            <person name="Almeida C.A."/>
            <person name="Ferrarezi J.A."/>
            <person name="Labate C.A."/>
        </authorList>
    </citation>
    <scope>NUCLEOTIDE SEQUENCE</scope>
    <source>
        <strain evidence="4">MF-1</strain>
    </source>
</reference>
<dbReference type="InterPro" id="IPR056924">
    <property type="entry name" value="SH3_Tf2-1"/>
</dbReference>
<sequence length="398" mass="46140">MTQFLKYYVSSCQQCSRNKNIHHKKFGLLKPLPIPNGPWICLSMDFITQLPLSNSFDSILVIVDRFSKMAVFIPTMSSITSLDLAHLFIKNIFSKHGLPSSIVSDRGSLFVSSFWTNLCQQLKISRDLSTAYHPETDGQTERVNQILEQYLWMYVSYHQDDWNTWLPLAEFAYNNSDHSSTKQSPFFTVYGRDPQFDSVHITQDTPAGKLSTKIQSVQQDVKRELEVAINRFKRYADKSRASPPVFNPGDMVWLSSKNIKSTRPTKKLSERWLGPFPILKKVSTHAYHLKLPPQWKSIHPVFHISLLEPVKTSKIPNQHQEPPPAIIIEEEEKWEVYQILDSNLKRGKLWYLVEWKGFSQDSERSIWEPTEILKNFPELVKDFHSLYPDKPGPNSLKS</sequence>
<dbReference type="GO" id="GO:0006338">
    <property type="term" value="P:chromatin remodeling"/>
    <property type="evidence" value="ECO:0007669"/>
    <property type="project" value="UniProtKB-ARBA"/>
</dbReference>
<dbReference type="SUPFAM" id="SSF54160">
    <property type="entry name" value="Chromo domain-like"/>
    <property type="match status" value="1"/>
</dbReference>
<feature type="domain" description="Integrase catalytic" evidence="3">
    <location>
        <begin position="34"/>
        <end position="193"/>
    </location>
</feature>
<dbReference type="InterPro" id="IPR016197">
    <property type="entry name" value="Chromo-like_dom_sf"/>
</dbReference>
<dbReference type="Pfam" id="PF24626">
    <property type="entry name" value="SH3_Tf2-1"/>
    <property type="match status" value="1"/>
</dbReference>
<name>A0A9Q3GL70_9BASI</name>
<dbReference type="InterPro" id="IPR000953">
    <property type="entry name" value="Chromo/chromo_shadow_dom"/>
</dbReference>
<feature type="domain" description="Chromo" evidence="2">
    <location>
        <begin position="334"/>
        <end position="395"/>
    </location>
</feature>
<proteinExistence type="predicted"/>
<dbReference type="InterPro" id="IPR023780">
    <property type="entry name" value="Chromo_domain"/>
</dbReference>
<gene>
    <name evidence="4" type="ORF">O181_010769</name>
</gene>
<dbReference type="FunFam" id="3.30.420.10:FF:000032">
    <property type="entry name" value="Retrovirus-related Pol polyprotein from transposon 297-like Protein"/>
    <property type="match status" value="1"/>
</dbReference>
<dbReference type="Pfam" id="PF00385">
    <property type="entry name" value="Chromo"/>
    <property type="match status" value="1"/>
</dbReference>
<evidence type="ECO:0000259" key="2">
    <source>
        <dbReference type="PROSITE" id="PS50013"/>
    </source>
</evidence>
<evidence type="ECO:0000256" key="1">
    <source>
        <dbReference type="ARBA" id="ARBA00022884"/>
    </source>
</evidence>
<comment type="caution">
    <text evidence="4">The sequence shown here is derived from an EMBL/GenBank/DDBJ whole genome shotgun (WGS) entry which is preliminary data.</text>
</comment>
<dbReference type="AlphaFoldDB" id="A0A9Q3GL70"/>
<dbReference type="PANTHER" id="PTHR37984:SF15">
    <property type="entry name" value="INTEGRASE CATALYTIC DOMAIN-CONTAINING PROTEIN"/>
    <property type="match status" value="1"/>
</dbReference>
<protein>
    <recommendedName>
        <fullName evidence="6">Integrase catalytic domain-containing protein</fullName>
    </recommendedName>
</protein>
<evidence type="ECO:0008006" key="6">
    <source>
        <dbReference type="Google" id="ProtNLM"/>
    </source>
</evidence>
<dbReference type="GO" id="GO:0003723">
    <property type="term" value="F:RNA binding"/>
    <property type="evidence" value="ECO:0007669"/>
    <property type="project" value="UniProtKB-KW"/>
</dbReference>
<dbReference type="CDD" id="cd00024">
    <property type="entry name" value="CD_CSD"/>
    <property type="match status" value="1"/>
</dbReference>
<dbReference type="GO" id="GO:0005634">
    <property type="term" value="C:nucleus"/>
    <property type="evidence" value="ECO:0007669"/>
    <property type="project" value="UniProtKB-ARBA"/>
</dbReference>
<organism evidence="4 5">
    <name type="scientific">Austropuccinia psidii MF-1</name>
    <dbReference type="NCBI Taxonomy" id="1389203"/>
    <lineage>
        <taxon>Eukaryota</taxon>
        <taxon>Fungi</taxon>
        <taxon>Dikarya</taxon>
        <taxon>Basidiomycota</taxon>
        <taxon>Pucciniomycotina</taxon>
        <taxon>Pucciniomycetes</taxon>
        <taxon>Pucciniales</taxon>
        <taxon>Sphaerophragmiaceae</taxon>
        <taxon>Austropuccinia</taxon>
    </lineage>
</organism>
<dbReference type="GO" id="GO:0015074">
    <property type="term" value="P:DNA integration"/>
    <property type="evidence" value="ECO:0007669"/>
    <property type="project" value="InterPro"/>
</dbReference>
<dbReference type="InterPro" id="IPR036397">
    <property type="entry name" value="RNaseH_sf"/>
</dbReference>
<dbReference type="InterPro" id="IPR001584">
    <property type="entry name" value="Integrase_cat-core"/>
</dbReference>
<dbReference type="Pfam" id="PF00665">
    <property type="entry name" value="rve"/>
    <property type="match status" value="1"/>
</dbReference>
<dbReference type="PROSITE" id="PS50013">
    <property type="entry name" value="CHROMO_2"/>
    <property type="match status" value="1"/>
</dbReference>